<reference evidence="1 2" key="1">
    <citation type="submission" date="2018-11" db="EMBL/GenBank/DDBJ databases">
        <title>Gordonia insulae sp. nov., isolated from an island soil.</title>
        <authorList>
            <person name="Kim Y.S."/>
            <person name="Kim S.B."/>
        </authorList>
    </citation>
    <scope>NUCLEOTIDE SEQUENCE [LARGE SCALE GENOMIC DNA]</scope>
    <source>
        <strain evidence="1 2">MMS17-SY073</strain>
    </source>
</reference>
<sequence>MKEIDAKEVGQEAAAALVSLSDTRPELAAVLARLVVAVANEANRTGRFATALQTALSVEDEQIARPRRARRRQQGVIDPFTVFSELGEAGLRKRLGELDLEQLRDIVAQHGMDHDRLAMKWKDPERVIARITDKVASRSSKGSAFR</sequence>
<dbReference type="EMBL" id="CP033972">
    <property type="protein sequence ID" value="AZG47179.1"/>
    <property type="molecule type" value="Genomic_DNA"/>
</dbReference>
<gene>
    <name evidence="1" type="ORF">D7316_03787</name>
</gene>
<name>A0A3G8JRM4_9ACTN</name>
<keyword evidence="2" id="KW-1185">Reference proteome</keyword>
<evidence type="ECO:0000313" key="2">
    <source>
        <dbReference type="Proteomes" id="UP000271469"/>
    </source>
</evidence>
<dbReference type="OrthoDB" id="8451229at2"/>
<dbReference type="AlphaFoldDB" id="A0A3G8JRM4"/>
<dbReference type="RefSeq" id="WP_124709583.1">
    <property type="nucleotide sequence ID" value="NZ_CP033972.1"/>
</dbReference>
<proteinExistence type="predicted"/>
<protein>
    <submittedName>
        <fullName evidence="1">Uncharacterized protein</fullName>
    </submittedName>
</protein>
<accession>A0A3G8JRM4</accession>
<dbReference type="Proteomes" id="UP000271469">
    <property type="component" value="Chromosome"/>
</dbReference>
<organism evidence="1 2">
    <name type="scientific">Gordonia insulae</name>
    <dbReference type="NCBI Taxonomy" id="2420509"/>
    <lineage>
        <taxon>Bacteria</taxon>
        <taxon>Bacillati</taxon>
        <taxon>Actinomycetota</taxon>
        <taxon>Actinomycetes</taxon>
        <taxon>Mycobacteriales</taxon>
        <taxon>Gordoniaceae</taxon>
        <taxon>Gordonia</taxon>
    </lineage>
</organism>
<dbReference type="KEGG" id="gom:D7316_03787"/>
<evidence type="ECO:0000313" key="1">
    <source>
        <dbReference type="EMBL" id="AZG47179.1"/>
    </source>
</evidence>